<dbReference type="RefSeq" id="WP_305472608.1">
    <property type="nucleotide sequence ID" value="NZ_JAUYVT010000014.1"/>
</dbReference>
<dbReference type="Pfam" id="PF00216">
    <property type="entry name" value="Bac_DNA_binding"/>
    <property type="match status" value="1"/>
</dbReference>
<dbReference type="InterPro" id="IPR010992">
    <property type="entry name" value="IHF-like_DNA-bd_dom_sf"/>
</dbReference>
<evidence type="ECO:0000256" key="1">
    <source>
        <dbReference type="ARBA" id="ARBA00010529"/>
    </source>
</evidence>
<proteinExistence type="inferred from homology"/>
<keyword evidence="2 4" id="KW-0238">DNA-binding</keyword>
<dbReference type="SUPFAM" id="SSF47729">
    <property type="entry name" value="IHF-like DNA-binding proteins"/>
    <property type="match status" value="1"/>
</dbReference>
<comment type="similarity">
    <text evidence="1 3">Belongs to the bacterial histone-like protein family.</text>
</comment>
<name>A0ABT9FGU9_9GAMM</name>
<evidence type="ECO:0000256" key="2">
    <source>
        <dbReference type="ARBA" id="ARBA00023125"/>
    </source>
</evidence>
<gene>
    <name evidence="4" type="ORF">Q8W34_14480</name>
</gene>
<protein>
    <submittedName>
        <fullName evidence="4">HU family DNA-binding protein</fullName>
    </submittedName>
</protein>
<keyword evidence="5" id="KW-1185">Reference proteome</keyword>
<evidence type="ECO:0000313" key="4">
    <source>
        <dbReference type="EMBL" id="MDP2565850.1"/>
    </source>
</evidence>
<dbReference type="SMART" id="SM00411">
    <property type="entry name" value="BHL"/>
    <property type="match status" value="1"/>
</dbReference>
<dbReference type="GO" id="GO:0003677">
    <property type="term" value="F:DNA binding"/>
    <property type="evidence" value="ECO:0007669"/>
    <property type="project" value="UniProtKB-KW"/>
</dbReference>
<reference evidence="4" key="1">
    <citation type="submission" date="2023-07" db="EMBL/GenBank/DDBJ databases">
        <title>Genome content predicts the carbon catabolic preferences of heterotrophic bacteria.</title>
        <authorList>
            <person name="Gralka M."/>
        </authorList>
    </citation>
    <scope>NUCLEOTIDE SEQUENCE</scope>
    <source>
        <strain evidence="4">4G09</strain>
    </source>
</reference>
<evidence type="ECO:0000256" key="3">
    <source>
        <dbReference type="RuleBase" id="RU003939"/>
    </source>
</evidence>
<dbReference type="Gene3D" id="4.10.520.10">
    <property type="entry name" value="IHF-like DNA-binding proteins"/>
    <property type="match status" value="1"/>
</dbReference>
<evidence type="ECO:0000313" key="5">
    <source>
        <dbReference type="Proteomes" id="UP001177212"/>
    </source>
</evidence>
<dbReference type="Proteomes" id="UP001177212">
    <property type="component" value="Unassembled WGS sequence"/>
</dbReference>
<comment type="caution">
    <text evidence="4">The sequence shown here is derived from an EMBL/GenBank/DDBJ whole genome shotgun (WGS) entry which is preliminary data.</text>
</comment>
<organism evidence="4 5">
    <name type="scientific">Pseudoalteromonas marina</name>
    <dbReference type="NCBI Taxonomy" id="267375"/>
    <lineage>
        <taxon>Bacteria</taxon>
        <taxon>Pseudomonadati</taxon>
        <taxon>Pseudomonadota</taxon>
        <taxon>Gammaproteobacteria</taxon>
        <taxon>Alteromonadales</taxon>
        <taxon>Pseudoalteromonadaceae</taxon>
        <taxon>Pseudoalteromonas</taxon>
    </lineage>
</organism>
<dbReference type="EMBL" id="JAUYVT010000014">
    <property type="protein sequence ID" value="MDP2565850.1"/>
    <property type="molecule type" value="Genomic_DNA"/>
</dbReference>
<accession>A0ABT9FGU9</accession>
<dbReference type="InterPro" id="IPR000119">
    <property type="entry name" value="Hist_DNA-bd"/>
</dbReference>
<sequence>MTKNDLVDAIKKDMPHLTKQVIKQEVENFFSILKTEISEGSTIKLDKLGSLSHKVHQPRTFNNLNGDGKTFAPKRPGVTFEPFSAIKDALNPSAEATR</sequence>